<dbReference type="OrthoDB" id="5800908at2"/>
<evidence type="ECO:0008006" key="3">
    <source>
        <dbReference type="Google" id="ProtNLM"/>
    </source>
</evidence>
<dbReference type="STRING" id="1219077.VAZ01S_101_00100"/>
<evidence type="ECO:0000313" key="2">
    <source>
        <dbReference type="Proteomes" id="UP000016567"/>
    </source>
</evidence>
<name>U3C9A5_9VIBR</name>
<comment type="caution">
    <text evidence="1">The sequence shown here is derived from an EMBL/GenBank/DDBJ whole genome shotgun (WGS) entry which is preliminary data.</text>
</comment>
<organism evidence="1 2">
    <name type="scientific">Vibrio azureus NBRC 104587</name>
    <dbReference type="NCBI Taxonomy" id="1219077"/>
    <lineage>
        <taxon>Bacteria</taxon>
        <taxon>Pseudomonadati</taxon>
        <taxon>Pseudomonadota</taxon>
        <taxon>Gammaproteobacteria</taxon>
        <taxon>Vibrionales</taxon>
        <taxon>Vibrionaceae</taxon>
        <taxon>Vibrio</taxon>
    </lineage>
</organism>
<protein>
    <recommendedName>
        <fullName evidence="3">YqcI/YcgG family protein</fullName>
    </recommendedName>
</protein>
<dbReference type="InterPro" id="IPR014988">
    <property type="entry name" value="Uncharacterised_YqcI/YcgG"/>
</dbReference>
<dbReference type="AlphaFoldDB" id="U3C9A5"/>
<dbReference type="RefSeq" id="WP_021711679.1">
    <property type="nucleotide sequence ID" value="NZ_BAOB01000148.1"/>
</dbReference>
<sequence length="236" mass="27988">MNNNSELFRKKTHCIFASSAKFWDNSYEWDSEKTIEENVECIKPDLDKYVNHLKNAQNNSSEPFDSFIIEAPANIYSQTMEDVAEWLYRILYNISSESIEKLIDLSPSEDGSYMDNGWEFRYKDTRFFVLTTTPLYEEWHSRYCGGTEQNSVIIHLQPMFSFDYHFNNSPIGCPSKIVTKIRKTFARFGRNYESDFPHTVARGSTNRLHEAPKYLKPRKKCDDIIKWWVPRPFRLR</sequence>
<dbReference type="Pfam" id="PF08892">
    <property type="entry name" value="YqcI_YcgG"/>
    <property type="match status" value="1"/>
</dbReference>
<dbReference type="eggNOG" id="COG3403">
    <property type="taxonomic scope" value="Bacteria"/>
</dbReference>
<proteinExistence type="predicted"/>
<dbReference type="Proteomes" id="UP000016567">
    <property type="component" value="Unassembled WGS sequence"/>
</dbReference>
<dbReference type="EMBL" id="BATL01000101">
    <property type="protein sequence ID" value="GAD77944.1"/>
    <property type="molecule type" value="Genomic_DNA"/>
</dbReference>
<reference evidence="1 2" key="1">
    <citation type="submission" date="2013-09" db="EMBL/GenBank/DDBJ databases">
        <title>Whole genome shotgun sequence of Vibrio azureus NBRC 104587.</title>
        <authorList>
            <person name="Isaki S."/>
            <person name="Hosoyama A."/>
            <person name="Numata M."/>
            <person name="Hashimoto M."/>
            <person name="Hosoyama Y."/>
            <person name="Tsuchikane K."/>
            <person name="Noguchi M."/>
            <person name="Hirakata S."/>
            <person name="Ichikawa N."/>
            <person name="Ohji S."/>
            <person name="Yamazoe A."/>
            <person name="Fujita N."/>
        </authorList>
    </citation>
    <scope>NUCLEOTIDE SEQUENCE [LARGE SCALE GENOMIC DNA]</scope>
    <source>
        <strain evidence="1 2">NBRC 104587</strain>
    </source>
</reference>
<gene>
    <name evidence="1" type="ORF">VAZ01S_101_00100</name>
</gene>
<evidence type="ECO:0000313" key="1">
    <source>
        <dbReference type="EMBL" id="GAD77944.1"/>
    </source>
</evidence>
<accession>U3C9A5</accession>
<keyword evidence="2" id="KW-1185">Reference proteome</keyword>